<feature type="domain" description="Reverse transcriptase Ty1/copia-type" evidence="3">
    <location>
        <begin position="467"/>
        <end position="526"/>
    </location>
</feature>
<organism evidence="6">
    <name type="scientific">Tanacetum cinerariifolium</name>
    <name type="common">Dalmatian daisy</name>
    <name type="synonym">Chrysanthemum cinerariifolium</name>
    <dbReference type="NCBI Taxonomy" id="118510"/>
    <lineage>
        <taxon>Eukaryota</taxon>
        <taxon>Viridiplantae</taxon>
        <taxon>Streptophyta</taxon>
        <taxon>Embryophyta</taxon>
        <taxon>Tracheophyta</taxon>
        <taxon>Spermatophyta</taxon>
        <taxon>Magnoliopsida</taxon>
        <taxon>eudicotyledons</taxon>
        <taxon>Gunneridae</taxon>
        <taxon>Pentapetalae</taxon>
        <taxon>asterids</taxon>
        <taxon>campanulids</taxon>
        <taxon>Asterales</taxon>
        <taxon>Asteraceae</taxon>
        <taxon>Asteroideae</taxon>
        <taxon>Anthemideae</taxon>
        <taxon>Anthemidinae</taxon>
        <taxon>Tanacetum</taxon>
    </lineage>
</organism>
<keyword evidence="2" id="KW-0378">Hydrolase</keyword>
<dbReference type="GO" id="GO:0046872">
    <property type="term" value="F:metal ion binding"/>
    <property type="evidence" value="ECO:0007669"/>
    <property type="project" value="UniProtKB-KW"/>
</dbReference>
<dbReference type="GO" id="GO:0016787">
    <property type="term" value="F:hydrolase activity"/>
    <property type="evidence" value="ECO:0007669"/>
    <property type="project" value="UniProtKB-KW"/>
</dbReference>
<comment type="caution">
    <text evidence="6">The sequence shown here is derived from an EMBL/GenBank/DDBJ whole genome shotgun (WGS) entry which is preliminary data.</text>
</comment>
<gene>
    <name evidence="6" type="ORF">Tci_705035</name>
</gene>
<protein>
    <submittedName>
        <fullName evidence="6">Ribonuclease H-like domain-containing protein</fullName>
    </submittedName>
</protein>
<dbReference type="EMBL" id="BKCJ010603640">
    <property type="protein sequence ID" value="GFB33064.1"/>
    <property type="molecule type" value="Genomic_DNA"/>
</dbReference>
<name>A0A699LA10_TANCI</name>
<dbReference type="AlphaFoldDB" id="A0A699LA10"/>
<evidence type="ECO:0000256" key="1">
    <source>
        <dbReference type="ARBA" id="ARBA00022723"/>
    </source>
</evidence>
<dbReference type="Pfam" id="PF07727">
    <property type="entry name" value="RVT_2"/>
    <property type="match status" value="1"/>
</dbReference>
<dbReference type="InterPro" id="IPR013103">
    <property type="entry name" value="RVT_2"/>
</dbReference>
<dbReference type="Pfam" id="PF25597">
    <property type="entry name" value="SH3_retrovirus"/>
    <property type="match status" value="1"/>
</dbReference>
<sequence length="526" mass="60120">TVSKKNLVNVADISNLGLTVGHPNCTQALITKIRDLKINKNTTLYDVVVVPEYTISLLFVHKLSRDNKLFVGFNISNCYIQNLKANKIVGIGRQFNGLYKFKVDNACKIDSNSCTSTCFVSKTLWHQRLGYPANQVLDALKTSLNLDSHFTSDHLCDTCNKSKQTREPFPLSDHKSRKIDELVHLDVWGPHKINNRDGFRILSSLLSGKSPYCFVYGHDPLLSHFRFFGCLCYTTVLNNQDKFSNRFEKCVFIGYSNSKKGYKLLRLENKSIFYSKDVKFYDTVFLFIIQNNLKQTQVESGVTKDLNHKKLTMKTLRPNDEGRVSFNDDGTQLSPDVNQCNDDSEATSMDEINNTHTKGIVSNETDFINDFYENLKFNSDVVELPANTLRRSSRQTKLPTSLNDFIVEGKVKYGVERVFNYANLNHDNYSFIFALNKSVEPTCYEEAILDSNWIDAMNAKIEALNENHTWIIVDLPANRKAIGNMSIYKIKYKSSGDIDRYKARLVVKGFNKKEGIDFDETFSHVV</sequence>
<evidence type="ECO:0000259" key="3">
    <source>
        <dbReference type="Pfam" id="PF07727"/>
    </source>
</evidence>
<evidence type="ECO:0000256" key="2">
    <source>
        <dbReference type="ARBA" id="ARBA00022801"/>
    </source>
</evidence>
<accession>A0A699LA10</accession>
<feature type="non-terminal residue" evidence="6">
    <location>
        <position position="526"/>
    </location>
</feature>
<feature type="domain" description="Retroviral polymerase SH3-like" evidence="5">
    <location>
        <begin position="230"/>
        <end position="285"/>
    </location>
</feature>
<feature type="domain" description="GAG-pre-integrase" evidence="4">
    <location>
        <begin position="97"/>
        <end position="164"/>
    </location>
</feature>
<feature type="non-terminal residue" evidence="6">
    <location>
        <position position="1"/>
    </location>
</feature>
<proteinExistence type="predicted"/>
<evidence type="ECO:0000259" key="4">
    <source>
        <dbReference type="Pfam" id="PF13976"/>
    </source>
</evidence>
<evidence type="ECO:0000259" key="5">
    <source>
        <dbReference type="Pfam" id="PF25597"/>
    </source>
</evidence>
<dbReference type="PANTHER" id="PTHR42648">
    <property type="entry name" value="TRANSPOSASE, PUTATIVE-RELATED"/>
    <property type="match status" value="1"/>
</dbReference>
<dbReference type="InterPro" id="IPR025724">
    <property type="entry name" value="GAG-pre-integrase_dom"/>
</dbReference>
<reference evidence="6" key="1">
    <citation type="journal article" date="2019" name="Sci. Rep.">
        <title>Draft genome of Tanacetum cinerariifolium, the natural source of mosquito coil.</title>
        <authorList>
            <person name="Yamashiro T."/>
            <person name="Shiraishi A."/>
            <person name="Satake H."/>
            <person name="Nakayama K."/>
        </authorList>
    </citation>
    <scope>NUCLEOTIDE SEQUENCE</scope>
</reference>
<keyword evidence="1" id="KW-0479">Metal-binding</keyword>
<dbReference type="Pfam" id="PF13976">
    <property type="entry name" value="gag_pre-integrs"/>
    <property type="match status" value="1"/>
</dbReference>
<evidence type="ECO:0000313" key="6">
    <source>
        <dbReference type="EMBL" id="GFB33064.1"/>
    </source>
</evidence>
<dbReference type="InterPro" id="IPR039537">
    <property type="entry name" value="Retrotran_Ty1/copia-like"/>
</dbReference>
<dbReference type="InterPro" id="IPR057670">
    <property type="entry name" value="SH3_retrovirus"/>
</dbReference>
<dbReference type="PANTHER" id="PTHR42648:SF28">
    <property type="entry name" value="TRANSPOSON-ENCODED PROTEIN WITH RIBONUCLEASE H-LIKE AND RETROVIRUS ZINC FINGER-LIKE DOMAINS"/>
    <property type="match status" value="1"/>
</dbReference>